<keyword evidence="1" id="KW-0812">Transmembrane</keyword>
<dbReference type="EMBL" id="JAUHJQ010000005">
    <property type="protein sequence ID" value="MDN4174168.1"/>
    <property type="molecule type" value="Genomic_DNA"/>
</dbReference>
<gene>
    <name evidence="2" type="ORF">QWY28_14490</name>
</gene>
<keyword evidence="1" id="KW-1133">Transmembrane helix</keyword>
<dbReference type="Proteomes" id="UP001168620">
    <property type="component" value="Unassembled WGS sequence"/>
</dbReference>
<keyword evidence="1" id="KW-0472">Membrane</keyword>
<organism evidence="2 3">
    <name type="scientific">Nocardioides oceani</name>
    <dbReference type="NCBI Taxonomy" id="3058369"/>
    <lineage>
        <taxon>Bacteria</taxon>
        <taxon>Bacillati</taxon>
        <taxon>Actinomycetota</taxon>
        <taxon>Actinomycetes</taxon>
        <taxon>Propionibacteriales</taxon>
        <taxon>Nocardioidaceae</taxon>
        <taxon>Nocardioides</taxon>
    </lineage>
</organism>
<accession>A0ABT8FHK3</accession>
<sequence>MTAGRAGRPGLVGRVGLGALGVGLTAYGAWLLVSREADLLDAAAWLVGGAVLHDAVLVPAVLLLGLVASRWLPWPARAPAAVGLVVLGSVTLLAVPVLGRFGAREDNPTLLDRDYTAGWLVLAGLVAVAVVVGTIVRTRRDRRARRDRRVGVGSNTCSG</sequence>
<evidence type="ECO:0000313" key="3">
    <source>
        <dbReference type="Proteomes" id="UP001168620"/>
    </source>
</evidence>
<keyword evidence="3" id="KW-1185">Reference proteome</keyword>
<feature type="transmembrane region" description="Helical" evidence="1">
    <location>
        <begin position="80"/>
        <end position="103"/>
    </location>
</feature>
<evidence type="ECO:0000313" key="2">
    <source>
        <dbReference type="EMBL" id="MDN4174168.1"/>
    </source>
</evidence>
<comment type="caution">
    <text evidence="2">The sequence shown here is derived from an EMBL/GenBank/DDBJ whole genome shotgun (WGS) entry which is preliminary data.</text>
</comment>
<feature type="transmembrane region" description="Helical" evidence="1">
    <location>
        <begin position="115"/>
        <end position="136"/>
    </location>
</feature>
<evidence type="ECO:0000256" key="1">
    <source>
        <dbReference type="SAM" id="Phobius"/>
    </source>
</evidence>
<protein>
    <submittedName>
        <fullName evidence="2">Uncharacterized protein</fullName>
    </submittedName>
</protein>
<dbReference type="RefSeq" id="WP_300953266.1">
    <property type="nucleotide sequence ID" value="NZ_JAUHJQ010000005.1"/>
</dbReference>
<reference evidence="2" key="1">
    <citation type="submission" date="2023-06" db="EMBL/GenBank/DDBJ databases">
        <title>Draft genome sequence of Nocardioides sp. SOB77.</title>
        <authorList>
            <person name="Zhang G."/>
        </authorList>
    </citation>
    <scope>NUCLEOTIDE SEQUENCE</scope>
    <source>
        <strain evidence="2">SOB77</strain>
    </source>
</reference>
<feature type="transmembrane region" description="Helical" evidence="1">
    <location>
        <begin position="45"/>
        <end position="68"/>
    </location>
</feature>
<name>A0ABT8FHK3_9ACTN</name>
<proteinExistence type="predicted"/>
<feature type="transmembrane region" description="Helical" evidence="1">
    <location>
        <begin position="12"/>
        <end position="33"/>
    </location>
</feature>